<dbReference type="PANTHER" id="PTHR32518:SF3">
    <property type="entry name" value="4-ALPHA-GLUCANOTRANSFERASE"/>
    <property type="match status" value="1"/>
</dbReference>
<dbReference type="Proteomes" id="UP000326903">
    <property type="component" value="Unassembled WGS sequence"/>
</dbReference>
<dbReference type="AlphaFoldDB" id="A0A5J5IJ27"/>
<evidence type="ECO:0000256" key="4">
    <source>
        <dbReference type="ARBA" id="ARBA00012560"/>
    </source>
</evidence>
<protein>
    <recommendedName>
        <fullName evidence="5">4-alpha-glucanotransferase</fullName>
        <ecNumber evidence="4">2.4.1.25</ecNumber>
    </recommendedName>
    <alternativeName>
        <fullName evidence="10">Amylomaltase</fullName>
    </alternativeName>
    <alternativeName>
        <fullName evidence="11">Disproportionating enzyme</fullName>
    </alternativeName>
</protein>
<comment type="catalytic activity">
    <reaction evidence="1">
        <text>Transfers a segment of a (1-&gt;4)-alpha-D-glucan to a new position in an acceptor, which may be glucose or a (1-&gt;4)-alpha-D-glucan.</text>
        <dbReference type="EC" id="2.4.1.25"/>
    </reaction>
</comment>
<feature type="domain" description="CBM20" evidence="12">
    <location>
        <begin position="126"/>
        <end position="240"/>
    </location>
</feature>
<keyword evidence="14" id="KW-1185">Reference proteome</keyword>
<evidence type="ECO:0000256" key="5">
    <source>
        <dbReference type="ARBA" id="ARBA00020295"/>
    </source>
</evidence>
<dbReference type="SUPFAM" id="SSF49452">
    <property type="entry name" value="Starch-binding domain-like"/>
    <property type="match status" value="2"/>
</dbReference>
<proteinExistence type="inferred from homology"/>
<dbReference type="InterPro" id="IPR013783">
    <property type="entry name" value="Ig-like_fold"/>
</dbReference>
<dbReference type="SMART" id="SM01065">
    <property type="entry name" value="CBM_2"/>
    <property type="match status" value="2"/>
</dbReference>
<comment type="similarity">
    <text evidence="3">Belongs to the disproportionating enzyme family.</text>
</comment>
<keyword evidence="8 13" id="KW-0808">Transferase</keyword>
<evidence type="ECO:0000256" key="2">
    <source>
        <dbReference type="ARBA" id="ARBA00004496"/>
    </source>
</evidence>
<evidence type="ECO:0000256" key="10">
    <source>
        <dbReference type="ARBA" id="ARBA00031423"/>
    </source>
</evidence>
<dbReference type="CDD" id="cd05467">
    <property type="entry name" value="CBM20"/>
    <property type="match status" value="1"/>
</dbReference>
<dbReference type="PANTHER" id="PTHR32518">
    <property type="match status" value="1"/>
</dbReference>
<evidence type="ECO:0000256" key="8">
    <source>
        <dbReference type="ARBA" id="ARBA00022679"/>
    </source>
</evidence>
<dbReference type="EC" id="2.4.1.25" evidence="4"/>
<dbReference type="EMBL" id="VYQF01000001">
    <property type="protein sequence ID" value="KAA9040488.1"/>
    <property type="molecule type" value="Genomic_DNA"/>
</dbReference>
<dbReference type="Gene3D" id="3.20.20.80">
    <property type="entry name" value="Glycosidases"/>
    <property type="match status" value="2"/>
</dbReference>
<dbReference type="GO" id="GO:0005975">
    <property type="term" value="P:carbohydrate metabolic process"/>
    <property type="evidence" value="ECO:0007669"/>
    <property type="project" value="InterPro"/>
</dbReference>
<keyword evidence="9" id="KW-0119">Carbohydrate metabolism</keyword>
<evidence type="ECO:0000259" key="12">
    <source>
        <dbReference type="PROSITE" id="PS51166"/>
    </source>
</evidence>
<dbReference type="Gene3D" id="2.60.40.10">
    <property type="entry name" value="Immunoglobulins"/>
    <property type="match status" value="2"/>
</dbReference>
<dbReference type="SUPFAM" id="SSF51445">
    <property type="entry name" value="(Trans)glycosidases"/>
    <property type="match status" value="1"/>
</dbReference>
<evidence type="ECO:0000256" key="7">
    <source>
        <dbReference type="ARBA" id="ARBA00022676"/>
    </source>
</evidence>
<keyword evidence="7" id="KW-0328">Glycosyltransferase</keyword>
<evidence type="ECO:0000313" key="14">
    <source>
        <dbReference type="Proteomes" id="UP000326903"/>
    </source>
</evidence>
<dbReference type="InterPro" id="IPR013784">
    <property type="entry name" value="Carb-bd-like_fold"/>
</dbReference>
<evidence type="ECO:0000256" key="6">
    <source>
        <dbReference type="ARBA" id="ARBA00022490"/>
    </source>
</evidence>
<comment type="subcellular location">
    <subcellularLocation>
        <location evidence="2">Cytoplasm</location>
    </subcellularLocation>
</comment>
<gene>
    <name evidence="13" type="ORF">FW778_00090</name>
</gene>
<organism evidence="13 14">
    <name type="scientific">Ginsengibacter hankyongi</name>
    <dbReference type="NCBI Taxonomy" id="2607284"/>
    <lineage>
        <taxon>Bacteria</taxon>
        <taxon>Pseudomonadati</taxon>
        <taxon>Bacteroidota</taxon>
        <taxon>Chitinophagia</taxon>
        <taxon>Chitinophagales</taxon>
        <taxon>Chitinophagaceae</taxon>
        <taxon>Ginsengibacter</taxon>
    </lineage>
</organism>
<dbReference type="GO" id="GO:0005737">
    <property type="term" value="C:cytoplasm"/>
    <property type="evidence" value="ECO:0007669"/>
    <property type="project" value="UniProtKB-SubCell"/>
</dbReference>
<evidence type="ECO:0000256" key="3">
    <source>
        <dbReference type="ARBA" id="ARBA00005684"/>
    </source>
</evidence>
<name>A0A5J5IJ27_9BACT</name>
<accession>A0A5J5IJ27</accession>
<dbReference type="Pfam" id="PF02446">
    <property type="entry name" value="Glyco_hydro_77"/>
    <property type="match status" value="1"/>
</dbReference>
<dbReference type="InterPro" id="IPR017853">
    <property type="entry name" value="GH"/>
</dbReference>
<dbReference type="InterPro" id="IPR002044">
    <property type="entry name" value="CBM20"/>
</dbReference>
<feature type="domain" description="CBM20" evidence="12">
    <location>
        <begin position="1"/>
        <end position="100"/>
    </location>
</feature>
<dbReference type="Pfam" id="PF00686">
    <property type="entry name" value="CBM_20"/>
    <property type="match status" value="2"/>
</dbReference>
<dbReference type="GO" id="GO:2001070">
    <property type="term" value="F:starch binding"/>
    <property type="evidence" value="ECO:0007669"/>
    <property type="project" value="InterPro"/>
</dbReference>
<reference evidence="13 14" key="1">
    <citation type="submission" date="2019-09" db="EMBL/GenBank/DDBJ databases">
        <title>Draft genome sequence of Ginsengibacter sp. BR5-29.</title>
        <authorList>
            <person name="Im W.-T."/>
        </authorList>
    </citation>
    <scope>NUCLEOTIDE SEQUENCE [LARGE SCALE GENOMIC DNA]</scope>
    <source>
        <strain evidence="13 14">BR5-29</strain>
    </source>
</reference>
<dbReference type="GO" id="GO:0004134">
    <property type="term" value="F:4-alpha-glucanotransferase activity"/>
    <property type="evidence" value="ECO:0007669"/>
    <property type="project" value="UniProtKB-EC"/>
</dbReference>
<dbReference type="RefSeq" id="WP_150412547.1">
    <property type="nucleotide sequence ID" value="NZ_VYQF01000001.1"/>
</dbReference>
<evidence type="ECO:0000256" key="9">
    <source>
        <dbReference type="ARBA" id="ARBA00023277"/>
    </source>
</evidence>
<sequence>MTIHFYLRYHTEFGQVLCISGNNDFLGNNDPANAVNLSYYNDDYWHVKIEFPADFDDTVIYKYFLKDKDGSEIFDGEENRAIDLSLINAKTISVYDMWNGANNLGNVFFTRAFSKVLLTNVPKIKTASLKKYTHEFRVKAPLLQPGEIICMCGSTQSLKNWSSSDPILLAPKNEWFVAQVLLNENEWPATYKYGIYNIEQEKILRLEDGENRIIQKNESQVEKVIIHDGFVNCPVTFWRGAGVAMPVFSLRSKKSFGVGEFTDIPLLVDWATQAGLKLIQLLPINDTTSTHTSNDSYPYGAISAFALHPLYINIEKVAGKEYAHIIKPLKKKQKQLNELPVFDYEKVMQFKWSALKELYEASKDVFKNDLNYFEFFELNRHWLVPYAAFSYLRDKYKTSDFNKWKKHTTYNESEIQKLVSPSKPHYDDIALFYFIQYHLHLQLKAAVDYAHKNKIVLKGDIPIGIHRYGCDAWTNPSLYNMHEQSGAPPDDFAIKGQNWGFPTYNWEKMKEDGFQWWRCRFDEMSNYFDSFRIDHILGFFRIWSIPLHAVEGIMGRFVPAIPVDISEFYNNNIWFDHDRYCKPFITDEILGWTFNEKTDFVKENFLVNGSYGHYSLKEEFNTQQKVEKYFSKNKIEEGDRIKQGLFDLISNIVLIEEEDSGGQKFHFRFGIANTTSFQHLEYNTRERLHDLYINYFYHRQDDFWRKEAMKKLPQLKRSTNMLICGEDLGMVPHCVPEVMKDLGILSLEIERMPKDSNKDFFHPDDSPYMAVVTPSTHDMSTIRGWWEEDRSKTQRFYNYMLGHYGEAPFFCEPWINKEIVLQNLYSPAMWSIFLLQDLMGINGKIRRENPHDERINIPSDPNHYWGYRMHINLEDLLKEQEFNDEIKKYVKESGR</sequence>
<dbReference type="PROSITE" id="PS51166">
    <property type="entry name" value="CBM20"/>
    <property type="match status" value="2"/>
</dbReference>
<evidence type="ECO:0000256" key="1">
    <source>
        <dbReference type="ARBA" id="ARBA00000439"/>
    </source>
</evidence>
<dbReference type="InterPro" id="IPR003385">
    <property type="entry name" value="Glyco_hydro_77"/>
</dbReference>
<comment type="caution">
    <text evidence="13">The sequence shown here is derived from an EMBL/GenBank/DDBJ whole genome shotgun (WGS) entry which is preliminary data.</text>
</comment>
<evidence type="ECO:0000313" key="13">
    <source>
        <dbReference type="EMBL" id="KAA9040488.1"/>
    </source>
</evidence>
<keyword evidence="6" id="KW-0963">Cytoplasm</keyword>
<evidence type="ECO:0000256" key="11">
    <source>
        <dbReference type="ARBA" id="ARBA00031501"/>
    </source>
</evidence>